<feature type="compositionally biased region" description="Basic and acidic residues" evidence="1">
    <location>
        <begin position="49"/>
        <end position="65"/>
    </location>
</feature>
<comment type="caution">
    <text evidence="2">The sequence shown here is derived from an EMBL/GenBank/DDBJ whole genome shotgun (WGS) entry which is preliminary data.</text>
</comment>
<accession>A0ABD0TUQ1</accession>
<protein>
    <submittedName>
        <fullName evidence="2">Uncharacterized protein</fullName>
    </submittedName>
</protein>
<feature type="region of interest" description="Disordered" evidence="1">
    <location>
        <begin position="86"/>
        <end position="133"/>
    </location>
</feature>
<name>A0ABD0TUQ1_DENTH</name>
<feature type="compositionally biased region" description="Gly residues" evidence="1">
    <location>
        <begin position="94"/>
        <end position="110"/>
    </location>
</feature>
<proteinExistence type="predicted"/>
<reference evidence="2 3" key="1">
    <citation type="journal article" date="2024" name="Plant Biotechnol. J.">
        <title>Dendrobium thyrsiflorum genome and its molecular insights into genes involved in important horticultural traits.</title>
        <authorList>
            <person name="Chen B."/>
            <person name="Wang J.Y."/>
            <person name="Zheng P.J."/>
            <person name="Li K.L."/>
            <person name="Liang Y.M."/>
            <person name="Chen X.F."/>
            <person name="Zhang C."/>
            <person name="Zhao X."/>
            <person name="He X."/>
            <person name="Zhang G.Q."/>
            <person name="Liu Z.J."/>
            <person name="Xu Q."/>
        </authorList>
    </citation>
    <scope>NUCLEOTIDE SEQUENCE [LARGE SCALE GENOMIC DNA]</scope>
    <source>
        <strain evidence="2">GZMU011</strain>
    </source>
</reference>
<sequence length="133" mass="13392">MANPGFTKPLGSANSRDLAEEAGKGEKTTFTAAAAAVACDQNAVTSDPIGRERRRRGEVERDRGGGRGAGSLSLSLSLSLSFSLSAGRRKPGGRDAGYGQELGQGSGGARIGRSSEASGSEVETGACGGYVVL</sequence>
<evidence type="ECO:0000313" key="3">
    <source>
        <dbReference type="Proteomes" id="UP001552299"/>
    </source>
</evidence>
<keyword evidence="3" id="KW-1185">Reference proteome</keyword>
<evidence type="ECO:0000313" key="2">
    <source>
        <dbReference type="EMBL" id="KAL0903415.1"/>
    </source>
</evidence>
<feature type="compositionally biased region" description="Basic and acidic residues" evidence="1">
    <location>
        <begin position="17"/>
        <end position="26"/>
    </location>
</feature>
<feature type="region of interest" description="Disordered" evidence="1">
    <location>
        <begin position="41"/>
        <end position="73"/>
    </location>
</feature>
<evidence type="ECO:0000256" key="1">
    <source>
        <dbReference type="SAM" id="MobiDB-lite"/>
    </source>
</evidence>
<gene>
    <name evidence="2" type="ORF">M5K25_027794</name>
</gene>
<feature type="region of interest" description="Disordered" evidence="1">
    <location>
        <begin position="1"/>
        <end position="26"/>
    </location>
</feature>
<dbReference type="EMBL" id="JANQDX010000020">
    <property type="protein sequence ID" value="KAL0903415.1"/>
    <property type="molecule type" value="Genomic_DNA"/>
</dbReference>
<dbReference type="Proteomes" id="UP001552299">
    <property type="component" value="Unassembled WGS sequence"/>
</dbReference>
<organism evidence="2 3">
    <name type="scientific">Dendrobium thyrsiflorum</name>
    <name type="common">Pinecone-like raceme dendrobium</name>
    <name type="synonym">Orchid</name>
    <dbReference type="NCBI Taxonomy" id="117978"/>
    <lineage>
        <taxon>Eukaryota</taxon>
        <taxon>Viridiplantae</taxon>
        <taxon>Streptophyta</taxon>
        <taxon>Embryophyta</taxon>
        <taxon>Tracheophyta</taxon>
        <taxon>Spermatophyta</taxon>
        <taxon>Magnoliopsida</taxon>
        <taxon>Liliopsida</taxon>
        <taxon>Asparagales</taxon>
        <taxon>Orchidaceae</taxon>
        <taxon>Epidendroideae</taxon>
        <taxon>Malaxideae</taxon>
        <taxon>Dendrobiinae</taxon>
        <taxon>Dendrobium</taxon>
    </lineage>
</organism>
<dbReference type="AlphaFoldDB" id="A0ABD0TUQ1"/>